<organism evidence="2 3">
    <name type="scientific">Streptomyces humicola</name>
    <dbReference type="NCBI Taxonomy" id="2953240"/>
    <lineage>
        <taxon>Bacteria</taxon>
        <taxon>Bacillati</taxon>
        <taxon>Actinomycetota</taxon>
        <taxon>Actinomycetes</taxon>
        <taxon>Kitasatosporales</taxon>
        <taxon>Streptomycetaceae</taxon>
        <taxon>Streptomyces</taxon>
    </lineage>
</organism>
<dbReference type="RefSeq" id="WP_255924127.1">
    <property type="nucleotide sequence ID" value="NZ_JANFNG010000049.1"/>
</dbReference>
<name>A0ABT1Q545_9ACTN</name>
<evidence type="ECO:0000313" key="3">
    <source>
        <dbReference type="Proteomes" id="UP001057702"/>
    </source>
</evidence>
<feature type="compositionally biased region" description="Low complexity" evidence="1">
    <location>
        <begin position="353"/>
        <end position="363"/>
    </location>
</feature>
<protein>
    <submittedName>
        <fullName evidence="2">DUF1259 domain-containing protein</fullName>
    </submittedName>
</protein>
<gene>
    <name evidence="2" type="ORF">NGB36_31865</name>
</gene>
<dbReference type="InterPro" id="IPR011094">
    <property type="entry name" value="Uncharacterised_LppY/LpqO"/>
</dbReference>
<reference evidence="2" key="1">
    <citation type="submission" date="2022-06" db="EMBL/GenBank/DDBJ databases">
        <title>Draft genome sequence of Streptomyces sp. RB6PN25 isolated from peat swamp forest in Thailand.</title>
        <authorList>
            <person name="Duangmal K."/>
            <person name="Klaysubun C."/>
        </authorList>
    </citation>
    <scope>NUCLEOTIDE SEQUENCE</scope>
    <source>
        <strain evidence="2">RB6PN25</strain>
    </source>
</reference>
<sequence>MIAAFALTLVGCVGAIGHRMGDSAYVGHDAAAYCSHPRRPIPTRLGEWQPVERAMGRIGMMTNGIVFRIPLPRRDLKVKAGGVEIQPSLALNGDAAFARYCDGVILMGDLVVTEPEIMPATRQLQEAGFTQTAIHKHLPQSTPSVWWMHFTAKGDPVSLARRLKSVVDVTGAPYIGKPTPPPGAHPLDLNQKAIDQAIGRKGIADGRMYEYFLPRRETIVADGHVLPPEIGVNTVIKIQGLGGGRAAINGDLLATAGEVNPVLAALVKGGIRPVEVHNHMLDESPRIFFIHYWAVGDATTLATKLRSALDVTNLKPQPAPAPASAPDPSTTTASHPRSVSPSATADDQGGNGSDSTGSSDSPGDAGGSDSGGTAGS</sequence>
<proteinExistence type="predicted"/>
<dbReference type="EMBL" id="JANFNG010000049">
    <property type="protein sequence ID" value="MCQ4085036.1"/>
    <property type="molecule type" value="Genomic_DNA"/>
</dbReference>
<evidence type="ECO:0000256" key="1">
    <source>
        <dbReference type="SAM" id="MobiDB-lite"/>
    </source>
</evidence>
<comment type="caution">
    <text evidence="2">The sequence shown here is derived from an EMBL/GenBank/DDBJ whole genome shotgun (WGS) entry which is preliminary data.</text>
</comment>
<keyword evidence="3" id="KW-1185">Reference proteome</keyword>
<feature type="compositionally biased region" description="Polar residues" evidence="1">
    <location>
        <begin position="335"/>
        <end position="345"/>
    </location>
</feature>
<feature type="compositionally biased region" description="Gly residues" evidence="1">
    <location>
        <begin position="364"/>
        <end position="376"/>
    </location>
</feature>
<dbReference type="Proteomes" id="UP001057702">
    <property type="component" value="Unassembled WGS sequence"/>
</dbReference>
<feature type="region of interest" description="Disordered" evidence="1">
    <location>
        <begin position="316"/>
        <end position="376"/>
    </location>
</feature>
<accession>A0ABT1Q545</accession>
<dbReference type="Pfam" id="PF07485">
    <property type="entry name" value="DUF1529"/>
    <property type="match status" value="2"/>
</dbReference>
<evidence type="ECO:0000313" key="2">
    <source>
        <dbReference type="EMBL" id="MCQ4085036.1"/>
    </source>
</evidence>